<evidence type="ECO:0000313" key="2">
    <source>
        <dbReference type="EMBL" id="KAF2568542.1"/>
    </source>
</evidence>
<dbReference type="EMBL" id="QGKW02001911">
    <property type="protein sequence ID" value="KAF2568542.1"/>
    <property type="molecule type" value="Genomic_DNA"/>
</dbReference>
<reference evidence="2" key="1">
    <citation type="submission" date="2019-12" db="EMBL/GenBank/DDBJ databases">
        <title>Genome sequencing and annotation of Brassica cretica.</title>
        <authorList>
            <person name="Studholme D.J."/>
            <person name="Sarris P.F."/>
        </authorList>
    </citation>
    <scope>NUCLEOTIDE SEQUENCE</scope>
    <source>
        <strain evidence="2">PFS-001/15</strain>
        <tissue evidence="2">Leaf</tissue>
    </source>
</reference>
<feature type="region of interest" description="Disordered" evidence="1">
    <location>
        <begin position="1"/>
        <end position="24"/>
    </location>
</feature>
<gene>
    <name evidence="2" type="ORF">F2Q68_00027086</name>
</gene>
<dbReference type="AlphaFoldDB" id="A0A8S9IH37"/>
<proteinExistence type="predicted"/>
<dbReference type="Proteomes" id="UP000712281">
    <property type="component" value="Unassembled WGS sequence"/>
</dbReference>
<protein>
    <submittedName>
        <fullName evidence="2">Uncharacterized protein</fullName>
    </submittedName>
</protein>
<comment type="caution">
    <text evidence="2">The sequence shown here is derived from an EMBL/GenBank/DDBJ whole genome shotgun (WGS) entry which is preliminary data.</text>
</comment>
<name>A0A8S9IH37_BRACR</name>
<organism evidence="2 3">
    <name type="scientific">Brassica cretica</name>
    <name type="common">Mustard</name>
    <dbReference type="NCBI Taxonomy" id="69181"/>
    <lineage>
        <taxon>Eukaryota</taxon>
        <taxon>Viridiplantae</taxon>
        <taxon>Streptophyta</taxon>
        <taxon>Embryophyta</taxon>
        <taxon>Tracheophyta</taxon>
        <taxon>Spermatophyta</taxon>
        <taxon>Magnoliopsida</taxon>
        <taxon>eudicotyledons</taxon>
        <taxon>Gunneridae</taxon>
        <taxon>Pentapetalae</taxon>
        <taxon>rosids</taxon>
        <taxon>malvids</taxon>
        <taxon>Brassicales</taxon>
        <taxon>Brassicaceae</taxon>
        <taxon>Brassiceae</taxon>
        <taxon>Brassica</taxon>
    </lineage>
</organism>
<accession>A0A8S9IH37</accession>
<evidence type="ECO:0000313" key="3">
    <source>
        <dbReference type="Proteomes" id="UP000712281"/>
    </source>
</evidence>
<sequence length="65" mass="7055">MGFESGEQKKSRRSSSSVDSPASAELQWCDPVASVELSSPQDEIGILKQQDSWLALIESCISLVL</sequence>
<evidence type="ECO:0000256" key="1">
    <source>
        <dbReference type="SAM" id="MobiDB-lite"/>
    </source>
</evidence>